<dbReference type="PANTHER" id="PTHR43031">
    <property type="entry name" value="FAD-DEPENDENT OXIDOREDUCTASE"/>
    <property type="match status" value="1"/>
</dbReference>
<dbReference type="STRING" id="1168034.FH5T_09260"/>
<evidence type="ECO:0000259" key="2">
    <source>
        <dbReference type="PROSITE" id="PS50206"/>
    </source>
</evidence>
<keyword evidence="1" id="KW-0732">Signal</keyword>
<protein>
    <submittedName>
        <fullName evidence="4">Rhodanese-related sulfurtransferase</fullName>
    </submittedName>
</protein>
<dbReference type="InterPro" id="IPR050229">
    <property type="entry name" value="GlpE_sulfurtransferase"/>
</dbReference>
<organism evidence="4 6">
    <name type="scientific">Draconibacterium orientale</name>
    <dbReference type="NCBI Taxonomy" id="1168034"/>
    <lineage>
        <taxon>Bacteria</taxon>
        <taxon>Pseudomonadati</taxon>
        <taxon>Bacteroidota</taxon>
        <taxon>Bacteroidia</taxon>
        <taxon>Marinilabiliales</taxon>
        <taxon>Prolixibacteraceae</taxon>
        <taxon>Draconibacterium</taxon>
    </lineage>
</organism>
<dbReference type="PROSITE" id="PS51257">
    <property type="entry name" value="PROKAR_LIPOPROTEIN"/>
    <property type="match status" value="1"/>
</dbReference>
<dbReference type="RefSeq" id="WP_038557718.1">
    <property type="nucleotide sequence ID" value="NZ_FOHT01000002.1"/>
</dbReference>
<dbReference type="Proteomes" id="UP000181981">
    <property type="component" value="Unassembled WGS sequence"/>
</dbReference>
<name>X5DKX2_9BACT</name>
<dbReference type="CDD" id="cd00158">
    <property type="entry name" value="RHOD"/>
    <property type="match status" value="2"/>
</dbReference>
<dbReference type="HOGENOM" id="CLU_854726_0_0_10"/>
<dbReference type="PROSITE" id="PS50206">
    <property type="entry name" value="RHODANESE_3"/>
    <property type="match status" value="2"/>
</dbReference>
<feature type="chain" id="PRO_5010515137" evidence="1">
    <location>
        <begin position="24"/>
        <end position="347"/>
    </location>
</feature>
<feature type="domain" description="Rhodanese" evidence="2">
    <location>
        <begin position="81"/>
        <end position="172"/>
    </location>
</feature>
<accession>X5DKX2</accession>
<feature type="signal peptide" evidence="1">
    <location>
        <begin position="1"/>
        <end position="23"/>
    </location>
</feature>
<gene>
    <name evidence="3" type="ORF">FH5T_09260</name>
    <name evidence="4" type="ORF">SAMN05444285_10244</name>
</gene>
<dbReference type="SMART" id="SM00450">
    <property type="entry name" value="RHOD"/>
    <property type="match status" value="2"/>
</dbReference>
<proteinExistence type="predicted"/>
<dbReference type="KEGG" id="dori:FH5T_09260"/>
<evidence type="ECO:0000313" key="5">
    <source>
        <dbReference type="Proteomes" id="UP000023772"/>
    </source>
</evidence>
<dbReference type="eggNOG" id="COG2897">
    <property type="taxonomic scope" value="Bacteria"/>
</dbReference>
<evidence type="ECO:0000313" key="6">
    <source>
        <dbReference type="Proteomes" id="UP000181981"/>
    </source>
</evidence>
<dbReference type="InterPro" id="IPR001763">
    <property type="entry name" value="Rhodanese-like_dom"/>
</dbReference>
<dbReference type="GO" id="GO:0016740">
    <property type="term" value="F:transferase activity"/>
    <property type="evidence" value="ECO:0007669"/>
    <property type="project" value="UniProtKB-KW"/>
</dbReference>
<dbReference type="Proteomes" id="UP000023772">
    <property type="component" value="Chromosome"/>
</dbReference>
<dbReference type="SUPFAM" id="SSF52821">
    <property type="entry name" value="Rhodanese/Cell cycle control phosphatase"/>
    <property type="match status" value="2"/>
</dbReference>
<dbReference type="Gene3D" id="3.40.250.10">
    <property type="entry name" value="Rhodanese-like domain"/>
    <property type="match status" value="2"/>
</dbReference>
<dbReference type="Pfam" id="PF00581">
    <property type="entry name" value="Rhodanese"/>
    <property type="match status" value="2"/>
</dbReference>
<dbReference type="InterPro" id="IPR036873">
    <property type="entry name" value="Rhodanese-like_dom_sf"/>
</dbReference>
<sequence>MIKIKPILSFLTLAAFVVLISCSGGQKKTDQAESSLQETSPKVEVNAEAKLLLKTLNEMGDYANSRNFPSLIKPSVVYDELDGNIHIIDVRNEDAFSDGHINGAVRVDFSDLPTYLTNDIKPFEYDKIVVVCYSGQISSYATSLLRLAGYGNVYAMRWGMSGWNKHFAEGAWLANVSSDFQDELETEEHDKAPLADFPKLNTGSTNGDEILQQRIEALFAAGYRVALVKAGAVFENPEKYYTINYDRKDKYDSGHIPGAVRYKPGGTLGIVTEMQTIPVDKEVVLYCNTGHNSGFATAYLRLFGYDAKTLTFGNNAFMYDKMKEEESSLSWLPFTEAEIHDYPYVQN</sequence>
<dbReference type="EMBL" id="FOHT01000002">
    <property type="protein sequence ID" value="SES77609.1"/>
    <property type="molecule type" value="Genomic_DNA"/>
</dbReference>
<evidence type="ECO:0000256" key="1">
    <source>
        <dbReference type="SAM" id="SignalP"/>
    </source>
</evidence>
<keyword evidence="5" id="KW-1185">Reference proteome</keyword>
<feature type="domain" description="Rhodanese" evidence="2">
    <location>
        <begin position="245"/>
        <end position="326"/>
    </location>
</feature>
<reference evidence="3 5" key="1">
    <citation type="submission" date="2014-03" db="EMBL/GenBank/DDBJ databases">
        <title>Complete genome sequence of a deeply braunched marine Bacteroidia bacterium Draconibacterium orientale type strain FH5T.</title>
        <authorList>
            <person name="Li X."/>
            <person name="Wang X."/>
            <person name="Xie Z."/>
            <person name="Du Z."/>
            <person name="Chen G."/>
        </authorList>
    </citation>
    <scope>NUCLEOTIDE SEQUENCE [LARGE SCALE GENOMIC DNA]</scope>
    <source>
        <strain evidence="3 5">FH5</strain>
    </source>
</reference>
<evidence type="ECO:0000313" key="4">
    <source>
        <dbReference type="EMBL" id="SES77609.1"/>
    </source>
</evidence>
<dbReference type="AlphaFoldDB" id="X5DKX2"/>
<evidence type="ECO:0000313" key="3">
    <source>
        <dbReference type="EMBL" id="AHW61834.1"/>
    </source>
</evidence>
<keyword evidence="4" id="KW-0808">Transferase</keyword>
<dbReference type="OrthoDB" id="1450994at2"/>
<dbReference type="EMBL" id="CP007451">
    <property type="protein sequence ID" value="AHW61834.1"/>
    <property type="molecule type" value="Genomic_DNA"/>
</dbReference>
<dbReference type="PANTHER" id="PTHR43031:SF16">
    <property type="entry name" value="OXIDOREDUCTASE"/>
    <property type="match status" value="1"/>
</dbReference>
<reference evidence="4 6" key="2">
    <citation type="submission" date="2016-10" db="EMBL/GenBank/DDBJ databases">
        <authorList>
            <person name="de Groot N.N."/>
        </authorList>
    </citation>
    <scope>NUCLEOTIDE SEQUENCE [LARGE SCALE GENOMIC DNA]</scope>
    <source>
        <strain evidence="4 6">DSM 25947</strain>
    </source>
</reference>